<dbReference type="SUPFAM" id="SSF53137">
    <property type="entry name" value="Translational machinery components"/>
    <property type="match status" value="1"/>
</dbReference>
<proteinExistence type="inferred from homology"/>
<keyword evidence="2 7" id="KW-0699">rRNA-binding</keyword>
<keyword evidence="9" id="KW-1185">Reference proteome</keyword>
<comment type="function">
    <text evidence="7">This is one of the proteins that bind and probably mediate the attachment of the 5S RNA into the large ribosomal subunit, where it forms part of the central protuberance.</text>
</comment>
<comment type="similarity">
    <text evidence="1 7">Belongs to the universal ribosomal protein uL18 family.</text>
</comment>
<dbReference type="InterPro" id="IPR057268">
    <property type="entry name" value="Ribosomal_L18"/>
</dbReference>
<dbReference type="EMBL" id="JANHJP010000003">
    <property type="protein sequence ID" value="MDC9031969.1"/>
    <property type="molecule type" value="Genomic_DNA"/>
</dbReference>
<protein>
    <recommendedName>
        <fullName evidence="6 7">Large ribosomal subunit protein uL18</fullName>
    </recommendedName>
</protein>
<evidence type="ECO:0000313" key="8">
    <source>
        <dbReference type="EMBL" id="MDC9031969.1"/>
    </source>
</evidence>
<comment type="caution">
    <text evidence="8">The sequence shown here is derived from an EMBL/GenBank/DDBJ whole genome shotgun (WGS) entry which is preliminary data.</text>
</comment>
<evidence type="ECO:0000256" key="1">
    <source>
        <dbReference type="ARBA" id="ARBA00007116"/>
    </source>
</evidence>
<dbReference type="Pfam" id="PF00861">
    <property type="entry name" value="Ribosomal_L18p"/>
    <property type="match status" value="1"/>
</dbReference>
<dbReference type="GO" id="GO:0005840">
    <property type="term" value="C:ribosome"/>
    <property type="evidence" value="ECO:0007669"/>
    <property type="project" value="UniProtKB-KW"/>
</dbReference>
<dbReference type="PANTHER" id="PTHR12899">
    <property type="entry name" value="39S RIBOSOMAL PROTEIN L18, MITOCHONDRIAL"/>
    <property type="match status" value="1"/>
</dbReference>
<gene>
    <name evidence="7" type="primary">rplR</name>
    <name evidence="8" type="ORF">M8044_000188</name>
</gene>
<evidence type="ECO:0000256" key="2">
    <source>
        <dbReference type="ARBA" id="ARBA00022730"/>
    </source>
</evidence>
<dbReference type="PANTHER" id="PTHR12899:SF3">
    <property type="entry name" value="LARGE RIBOSOMAL SUBUNIT PROTEIN UL18M"/>
    <property type="match status" value="1"/>
</dbReference>
<keyword evidence="3 7" id="KW-0694">RNA-binding</keyword>
<dbReference type="InterPro" id="IPR004389">
    <property type="entry name" value="Ribosomal_uL18_bac-type"/>
</dbReference>
<reference evidence="8 9" key="1">
    <citation type="journal article" date="2023" name="Plant">
        <title>Draft Genome Sequence Resource of CBPPT1, a 'Candidatus Phytoplasma trifolii'-Related Strain Associated with Potato Purple Top Disease in the Columbia Basin, U.S.A.</title>
        <authorList>
            <person name="Wei W."/>
            <person name="Shao J."/>
            <person name="Bottner-Parker K.D."/>
            <person name="Zhao Y."/>
        </authorList>
    </citation>
    <scope>NUCLEOTIDE SEQUENCE [LARGE SCALE GENOMIC DNA]</scope>
    <source>
        <strain evidence="8 9">CBPPT1</strain>
    </source>
</reference>
<dbReference type="HAMAP" id="MF_01337_B">
    <property type="entry name" value="Ribosomal_uL18_B"/>
    <property type="match status" value="1"/>
</dbReference>
<evidence type="ECO:0000256" key="6">
    <source>
        <dbReference type="ARBA" id="ARBA00035197"/>
    </source>
</evidence>
<evidence type="ECO:0000313" key="9">
    <source>
        <dbReference type="Proteomes" id="UP001221763"/>
    </source>
</evidence>
<comment type="subunit">
    <text evidence="7">Part of the 50S ribosomal subunit; part of the 5S rRNA/L5/L18/L25 subcomplex. Contacts the 5S and 23S rRNAs.</text>
</comment>
<keyword evidence="5 7" id="KW-0687">Ribonucleoprotein</keyword>
<dbReference type="RefSeq" id="WP_273585187.1">
    <property type="nucleotide sequence ID" value="NZ_JANHJP010000003.1"/>
</dbReference>
<evidence type="ECO:0000256" key="7">
    <source>
        <dbReference type="HAMAP-Rule" id="MF_01337"/>
    </source>
</evidence>
<organism evidence="8 9">
    <name type="scientific">Columbia Basin potato purple top phytoplasma</name>
    <dbReference type="NCBI Taxonomy" id="307134"/>
    <lineage>
        <taxon>Bacteria</taxon>
        <taxon>Bacillati</taxon>
        <taxon>Mycoplasmatota</taxon>
        <taxon>Mollicutes</taxon>
        <taxon>Acholeplasmatales</taxon>
        <taxon>Acholeplasmataceae</taxon>
        <taxon>Candidatus Phytoplasma</taxon>
        <taxon>16SrVI (Clover proliferation group)</taxon>
    </lineage>
</organism>
<dbReference type="InterPro" id="IPR005484">
    <property type="entry name" value="Ribosomal_uL18_bac/plant/anim"/>
</dbReference>
<evidence type="ECO:0000256" key="5">
    <source>
        <dbReference type="ARBA" id="ARBA00023274"/>
    </source>
</evidence>
<dbReference type="CDD" id="cd00432">
    <property type="entry name" value="Ribosomal_L18_L5e"/>
    <property type="match status" value="1"/>
</dbReference>
<name>A0ABT5L9P8_9MOLU</name>
<accession>A0ABT5L9P8</accession>
<sequence length="117" mass="13457">MINKESSKKLRQKRHLRLRKKIIGTPDKPRLNVFCSNKYFYVQIIDDQNKVTLCSVHSKELKANVVNTKVALDVGRVIAQKALKQGINKVVFDRNGRLYHGRIKALANIAREEGLIF</sequence>
<dbReference type="Proteomes" id="UP001221763">
    <property type="component" value="Unassembled WGS sequence"/>
</dbReference>
<keyword evidence="4 7" id="KW-0689">Ribosomal protein</keyword>
<dbReference type="NCBIfam" id="TIGR00060">
    <property type="entry name" value="L18_bact"/>
    <property type="match status" value="1"/>
</dbReference>
<evidence type="ECO:0000256" key="4">
    <source>
        <dbReference type="ARBA" id="ARBA00022980"/>
    </source>
</evidence>
<evidence type="ECO:0000256" key="3">
    <source>
        <dbReference type="ARBA" id="ARBA00022884"/>
    </source>
</evidence>
<dbReference type="Gene3D" id="3.30.420.100">
    <property type="match status" value="1"/>
</dbReference>